<dbReference type="InterPro" id="IPR011753">
    <property type="entry name" value="DUSAM_dom"/>
</dbReference>
<dbReference type="PATRIC" id="fig|394096.3.peg.7365"/>
<evidence type="ECO:0000259" key="1">
    <source>
        <dbReference type="Pfam" id="PF09543"/>
    </source>
</evidence>
<dbReference type="NCBIfam" id="TIGR02267">
    <property type="entry name" value="DUSAM domain"/>
    <property type="match status" value="1"/>
</dbReference>
<dbReference type="EMBL" id="JMCB01000019">
    <property type="protein sequence ID" value="KFE62981.1"/>
    <property type="molecule type" value="Genomic_DNA"/>
</dbReference>
<dbReference type="RefSeq" id="WP_044196628.1">
    <property type="nucleotide sequence ID" value="NZ_JMCB01000019.1"/>
</dbReference>
<organism evidence="2 3">
    <name type="scientific">Hyalangium minutum</name>
    <dbReference type="NCBI Taxonomy" id="394096"/>
    <lineage>
        <taxon>Bacteria</taxon>
        <taxon>Pseudomonadati</taxon>
        <taxon>Myxococcota</taxon>
        <taxon>Myxococcia</taxon>
        <taxon>Myxococcales</taxon>
        <taxon>Cystobacterineae</taxon>
        <taxon>Archangiaceae</taxon>
        <taxon>Hyalangium</taxon>
    </lineage>
</organism>
<name>A0A085W5L8_9BACT</name>
<protein>
    <recommendedName>
        <fullName evidence="1">DUSAM domain-containing protein</fullName>
    </recommendedName>
</protein>
<dbReference type="Proteomes" id="UP000028725">
    <property type="component" value="Unassembled WGS sequence"/>
</dbReference>
<keyword evidence="3" id="KW-1185">Reference proteome</keyword>
<dbReference type="AlphaFoldDB" id="A0A085W5L8"/>
<evidence type="ECO:0000313" key="3">
    <source>
        <dbReference type="Proteomes" id="UP000028725"/>
    </source>
</evidence>
<evidence type="ECO:0000313" key="2">
    <source>
        <dbReference type="EMBL" id="KFE62981.1"/>
    </source>
</evidence>
<proteinExistence type="predicted"/>
<sequence>MEPRDATLDALWNQLWELEQLVHRGGDLELTGDVRNLLLRAAPTVALGEAEAMAALLSVEGAIELLGKIRARVREGSHRLGNALHRMYRLQEQGKLDEARQQMRDLLSVEVVPLYREIAEGELEKMEGAS</sequence>
<gene>
    <name evidence="2" type="ORF">DB31_3040</name>
</gene>
<feature type="domain" description="DUSAM" evidence="1">
    <location>
        <begin position="12"/>
        <end position="126"/>
    </location>
</feature>
<comment type="caution">
    <text evidence="2">The sequence shown here is derived from an EMBL/GenBank/DDBJ whole genome shotgun (WGS) entry which is preliminary data.</text>
</comment>
<dbReference type="Pfam" id="PF09543">
    <property type="entry name" value="DUF2379"/>
    <property type="match status" value="1"/>
</dbReference>
<reference evidence="2 3" key="1">
    <citation type="submission" date="2014-04" db="EMBL/GenBank/DDBJ databases">
        <title>Genome assembly of Hyalangium minutum DSM 14724.</title>
        <authorList>
            <person name="Sharma G."/>
            <person name="Subramanian S."/>
        </authorList>
    </citation>
    <scope>NUCLEOTIDE SEQUENCE [LARGE SCALE GENOMIC DNA]</scope>
    <source>
        <strain evidence="2 3">DSM 14724</strain>
    </source>
</reference>
<accession>A0A085W5L8</accession>
<dbReference type="OrthoDB" id="5502188at2"/>
<dbReference type="STRING" id="394096.DB31_3040"/>